<organism evidence="3 4">
    <name type="scientific">Ostreobium quekettii</name>
    <dbReference type="NCBI Taxonomy" id="121088"/>
    <lineage>
        <taxon>Eukaryota</taxon>
        <taxon>Viridiplantae</taxon>
        <taxon>Chlorophyta</taxon>
        <taxon>core chlorophytes</taxon>
        <taxon>Ulvophyceae</taxon>
        <taxon>TCBD clade</taxon>
        <taxon>Bryopsidales</taxon>
        <taxon>Ostreobineae</taxon>
        <taxon>Ostreobiaceae</taxon>
        <taxon>Ostreobium</taxon>
    </lineage>
</organism>
<name>A0A8S1IVJ3_9CHLO</name>
<sequence length="118" mass="13349">MCMLRMVHLQFDGCIVTAVLLCCSDRVMENPPRRRYGADDADSVNLNERDAEVDEEELDRYIMAHERCQAQPRRGHSQRGPSKRGLLQQGPSQRGPSQKGPSQRGRQRKKQALISSGT</sequence>
<feature type="chain" id="PRO_5035786013" evidence="2">
    <location>
        <begin position="19"/>
        <end position="118"/>
    </location>
</feature>
<feature type="region of interest" description="Disordered" evidence="1">
    <location>
        <begin position="31"/>
        <end position="52"/>
    </location>
</feature>
<gene>
    <name evidence="3" type="ORF">OSTQU699_LOCUS4202</name>
</gene>
<feature type="region of interest" description="Disordered" evidence="1">
    <location>
        <begin position="66"/>
        <end position="118"/>
    </location>
</feature>
<evidence type="ECO:0000313" key="4">
    <source>
        <dbReference type="Proteomes" id="UP000708148"/>
    </source>
</evidence>
<comment type="caution">
    <text evidence="3">The sequence shown here is derived from an EMBL/GenBank/DDBJ whole genome shotgun (WGS) entry which is preliminary data.</text>
</comment>
<dbReference type="AlphaFoldDB" id="A0A8S1IVJ3"/>
<dbReference type="Proteomes" id="UP000708148">
    <property type="component" value="Unassembled WGS sequence"/>
</dbReference>
<reference evidence="3" key="1">
    <citation type="submission" date="2020-12" db="EMBL/GenBank/DDBJ databases">
        <authorList>
            <person name="Iha C."/>
        </authorList>
    </citation>
    <scope>NUCLEOTIDE SEQUENCE</scope>
</reference>
<evidence type="ECO:0000256" key="1">
    <source>
        <dbReference type="SAM" id="MobiDB-lite"/>
    </source>
</evidence>
<keyword evidence="2" id="KW-0732">Signal</keyword>
<evidence type="ECO:0000313" key="3">
    <source>
        <dbReference type="EMBL" id="CAD7698843.1"/>
    </source>
</evidence>
<accession>A0A8S1IVJ3</accession>
<protein>
    <submittedName>
        <fullName evidence="3">Uncharacterized protein</fullName>
    </submittedName>
</protein>
<proteinExistence type="predicted"/>
<feature type="signal peptide" evidence="2">
    <location>
        <begin position="1"/>
        <end position="18"/>
    </location>
</feature>
<feature type="compositionally biased region" description="Polar residues" evidence="1">
    <location>
        <begin position="89"/>
        <end position="101"/>
    </location>
</feature>
<evidence type="ECO:0000256" key="2">
    <source>
        <dbReference type="SAM" id="SignalP"/>
    </source>
</evidence>
<dbReference type="EMBL" id="CAJHUC010000893">
    <property type="protein sequence ID" value="CAD7698843.1"/>
    <property type="molecule type" value="Genomic_DNA"/>
</dbReference>
<keyword evidence="4" id="KW-1185">Reference proteome</keyword>